<feature type="compositionally biased region" description="Basic residues" evidence="2">
    <location>
        <begin position="666"/>
        <end position="675"/>
    </location>
</feature>
<evidence type="ECO:0000256" key="2">
    <source>
        <dbReference type="SAM" id="MobiDB-lite"/>
    </source>
</evidence>
<comment type="caution">
    <text evidence="4">The sequence shown here is derived from an EMBL/GenBank/DDBJ whole genome shotgun (WGS) entry which is preliminary data.</text>
</comment>
<dbReference type="InterPro" id="IPR036875">
    <property type="entry name" value="Znf_CCHC_sf"/>
</dbReference>
<feature type="domain" description="CCHC-type" evidence="3">
    <location>
        <begin position="368"/>
        <end position="383"/>
    </location>
</feature>
<feature type="compositionally biased region" description="Low complexity" evidence="2">
    <location>
        <begin position="464"/>
        <end position="481"/>
    </location>
</feature>
<gene>
    <name evidence="4" type="ORF">MNOR_LOCUS4044</name>
</gene>
<feature type="region of interest" description="Disordered" evidence="2">
    <location>
        <begin position="455"/>
        <end position="552"/>
    </location>
</feature>
<evidence type="ECO:0000256" key="1">
    <source>
        <dbReference type="PROSITE-ProRule" id="PRU00047"/>
    </source>
</evidence>
<keyword evidence="1" id="KW-0863">Zinc-finger</keyword>
<dbReference type="Proteomes" id="UP001497623">
    <property type="component" value="Unassembled WGS sequence"/>
</dbReference>
<organism evidence="4 5">
    <name type="scientific">Meganyctiphanes norvegica</name>
    <name type="common">Northern krill</name>
    <name type="synonym">Thysanopoda norvegica</name>
    <dbReference type="NCBI Taxonomy" id="48144"/>
    <lineage>
        <taxon>Eukaryota</taxon>
        <taxon>Metazoa</taxon>
        <taxon>Ecdysozoa</taxon>
        <taxon>Arthropoda</taxon>
        <taxon>Crustacea</taxon>
        <taxon>Multicrustacea</taxon>
        <taxon>Malacostraca</taxon>
        <taxon>Eumalacostraca</taxon>
        <taxon>Eucarida</taxon>
        <taxon>Euphausiacea</taxon>
        <taxon>Euphausiidae</taxon>
        <taxon>Meganyctiphanes</taxon>
    </lineage>
</organism>
<keyword evidence="1" id="KW-0862">Zinc</keyword>
<dbReference type="AlphaFoldDB" id="A0AAV2PS93"/>
<dbReference type="InterPro" id="IPR001878">
    <property type="entry name" value="Znf_CCHC"/>
</dbReference>
<feature type="compositionally biased region" description="Basic and acidic residues" evidence="2">
    <location>
        <begin position="492"/>
        <end position="503"/>
    </location>
</feature>
<feature type="compositionally biased region" description="Basic and acidic residues" evidence="2">
    <location>
        <begin position="531"/>
        <end position="552"/>
    </location>
</feature>
<dbReference type="EMBL" id="CAXKWB010001460">
    <property type="protein sequence ID" value="CAL4064395.1"/>
    <property type="molecule type" value="Genomic_DNA"/>
</dbReference>
<name>A0AAV2PS93_MEGNR</name>
<dbReference type="GO" id="GO:0008270">
    <property type="term" value="F:zinc ion binding"/>
    <property type="evidence" value="ECO:0007669"/>
    <property type="project" value="UniProtKB-KW"/>
</dbReference>
<keyword evidence="1" id="KW-0479">Metal-binding</keyword>
<dbReference type="PROSITE" id="PS50158">
    <property type="entry name" value="ZF_CCHC"/>
    <property type="match status" value="1"/>
</dbReference>
<feature type="compositionally biased region" description="Acidic residues" evidence="2">
    <location>
        <begin position="625"/>
        <end position="647"/>
    </location>
</feature>
<accession>A0AAV2PS93</accession>
<feature type="region of interest" description="Disordered" evidence="2">
    <location>
        <begin position="1"/>
        <end position="22"/>
    </location>
</feature>
<dbReference type="GO" id="GO:0003676">
    <property type="term" value="F:nucleic acid binding"/>
    <property type="evidence" value="ECO:0007669"/>
    <property type="project" value="InterPro"/>
</dbReference>
<feature type="non-terminal residue" evidence="4">
    <location>
        <position position="1"/>
    </location>
</feature>
<evidence type="ECO:0000313" key="5">
    <source>
        <dbReference type="Proteomes" id="UP001497623"/>
    </source>
</evidence>
<evidence type="ECO:0000259" key="3">
    <source>
        <dbReference type="PROSITE" id="PS50158"/>
    </source>
</evidence>
<keyword evidence="5" id="KW-1185">Reference proteome</keyword>
<proteinExistence type="predicted"/>
<feature type="compositionally biased region" description="Basic and acidic residues" evidence="2">
    <location>
        <begin position="648"/>
        <end position="661"/>
    </location>
</feature>
<evidence type="ECO:0000313" key="4">
    <source>
        <dbReference type="EMBL" id="CAL4064395.1"/>
    </source>
</evidence>
<sequence>TEEAFKHKYNRSPPGELNRCKSLNSEDLTNVGRLLNEDTDAEMLEVLSNAKKICQHNEDENGQDEGETQDPGPAAQKVNTAKQVRQSIEGKPIKIYIPINDSEITGGIEITEDGQTPSDELETENSGGTEKSDTLQNAEATASNTPDSQNTEQSTVNVEANTEMVENNGEEIAPGGTEPEEANNPTDNDGFVIVMEFKEEDSDLLRCPIDINAALRTSTIAKKDVRQVQTNLRRNMLVLVADHKNIAEKWLEIKLFGGKEVNCRWTIHSDNSNTTYGIIGPIPCPNHKETMEQKKLDYITLLNENLHEGTSQVTALDWVSKREKVNNVWTTTMTQNVRLQFSGNAPDKVFIGSISYTVEGYVPEVVQCFNCQNYGHTSKHCRSNQPVCVFCSAKGHRVKDRQCRRNTPRCYHCKEEHPSSYKGCPRYKKEKAALKLKYEAKIDIHYARKIITAQGNLNPQRPRSYSQSSQSSQETTQSAQTPNAVGTSYRDAAIKRRAQENRPKFNNPAPISGTPWGELRRKNISQTEGGRTNRNEERENRRRNQNTRTERQILKKTKSLVTQTLKELLPDVLGNILMGFFTMLSQTMNREEGNQEEINHTVKIGMKKLLTQVFSHMDEIHTDTEDNSDEDESNMETAEEGEEMELTSEEHTGSRRQEGRKWNPNKGRRAWKRQH</sequence>
<reference evidence="4 5" key="1">
    <citation type="submission" date="2024-05" db="EMBL/GenBank/DDBJ databases">
        <authorList>
            <person name="Wallberg A."/>
        </authorList>
    </citation>
    <scope>NUCLEOTIDE SEQUENCE [LARGE SCALE GENOMIC DNA]</scope>
</reference>
<protein>
    <recommendedName>
        <fullName evidence="3">CCHC-type domain-containing protein</fullName>
    </recommendedName>
</protein>
<feature type="region of interest" description="Disordered" evidence="2">
    <location>
        <begin position="107"/>
        <end position="155"/>
    </location>
</feature>
<dbReference type="SUPFAM" id="SSF57756">
    <property type="entry name" value="Retrovirus zinc finger-like domains"/>
    <property type="match status" value="1"/>
</dbReference>
<feature type="compositionally biased region" description="Polar residues" evidence="2">
    <location>
        <begin position="77"/>
        <end position="86"/>
    </location>
</feature>
<feature type="region of interest" description="Disordered" evidence="2">
    <location>
        <begin position="620"/>
        <end position="675"/>
    </location>
</feature>
<feature type="compositionally biased region" description="Polar residues" evidence="2">
    <location>
        <begin position="113"/>
        <end position="155"/>
    </location>
</feature>
<feature type="region of interest" description="Disordered" evidence="2">
    <location>
        <begin position="52"/>
        <end position="89"/>
    </location>
</feature>